<proteinExistence type="predicted"/>
<dbReference type="EMBL" id="CM047745">
    <property type="protein sequence ID" value="KAJ0024592.1"/>
    <property type="molecule type" value="Genomic_DNA"/>
</dbReference>
<evidence type="ECO:0000313" key="2">
    <source>
        <dbReference type="Proteomes" id="UP001163603"/>
    </source>
</evidence>
<name>A0ACC0XT05_9ROSI</name>
<keyword evidence="2" id="KW-1185">Reference proteome</keyword>
<accession>A0ACC0XT05</accession>
<evidence type="ECO:0000313" key="1">
    <source>
        <dbReference type="EMBL" id="KAJ0024592.1"/>
    </source>
</evidence>
<protein>
    <submittedName>
        <fullName evidence="1">Uncharacterized protein</fullName>
    </submittedName>
</protein>
<reference evidence="2" key="1">
    <citation type="journal article" date="2023" name="G3 (Bethesda)">
        <title>Genome assembly and association tests identify interacting loci associated with vigor, precocity, and sex in interspecific pistachio rootstocks.</title>
        <authorList>
            <person name="Palmer W."/>
            <person name="Jacygrad E."/>
            <person name="Sagayaradj S."/>
            <person name="Cavanaugh K."/>
            <person name="Han R."/>
            <person name="Bertier L."/>
            <person name="Beede B."/>
            <person name="Kafkas S."/>
            <person name="Golino D."/>
            <person name="Preece J."/>
            <person name="Michelmore R."/>
        </authorList>
    </citation>
    <scope>NUCLEOTIDE SEQUENCE [LARGE SCALE GENOMIC DNA]</scope>
</reference>
<sequence>MLDPLTYNFPWLRRLNIRLSSFHIRAMEIINKHPEQAGHPIPRMDISIFFFLLFLLQTPPNSSATFQVLEEGSSLSVDNSNDYLISENGVYSAGFFNVGDNAFCFAVWFINSSRPVAAWMANRDKPVNGKGSKLSLLRNGDLFLTDAGGIPIWNSKTNSTSPVNLVLLDTGNLVLRNSETVTLWQSFDSPTDTLLPEQPLTKDTQLVSSRSEGNFSLGFYKLYFDNDNVLRLLYNGPEISSVYWPDPALITWEAGRTTYNNSRIAIFNNLGSFESSDELSFKAADSGMGPQRRMKLDFDGNVRMYTLQEASGTWSVSWQAISQPCMIHGICGPNSLCSYSPESGRICSCLPGFKIKNPTDWSHGCQPESQIYCNHTEVGFLPLSHVDFYGYDIRYIPNSTYEDCKDECLQSCDCKGFMLLFRNGVYNCYPKFLLVNGHRSQNFDGVTYVKRPKARISISNNDTSEKTFLICPRVRLTELETMYKRPKENESLRLLIWFACGVGGVEITCIFLVWCFLRGGDGDLNATIQGYIIAATGFRKFSYIELKKATLNFSEEIGRGAAGTVYKGTLSDGRVAAIKRLNEANQGEAEFLAEKMNATSAGESWIEEIVDPLLGCDYNTKKMERLVRVALNCLEEDKDARPTMSQVVEMLVRSEDE</sequence>
<gene>
    <name evidence="1" type="ORF">Pint_08710</name>
</gene>
<organism evidence="1 2">
    <name type="scientific">Pistacia integerrima</name>
    <dbReference type="NCBI Taxonomy" id="434235"/>
    <lineage>
        <taxon>Eukaryota</taxon>
        <taxon>Viridiplantae</taxon>
        <taxon>Streptophyta</taxon>
        <taxon>Embryophyta</taxon>
        <taxon>Tracheophyta</taxon>
        <taxon>Spermatophyta</taxon>
        <taxon>Magnoliopsida</taxon>
        <taxon>eudicotyledons</taxon>
        <taxon>Gunneridae</taxon>
        <taxon>Pentapetalae</taxon>
        <taxon>rosids</taxon>
        <taxon>malvids</taxon>
        <taxon>Sapindales</taxon>
        <taxon>Anacardiaceae</taxon>
        <taxon>Pistacia</taxon>
    </lineage>
</organism>
<comment type="caution">
    <text evidence="1">The sequence shown here is derived from an EMBL/GenBank/DDBJ whole genome shotgun (WGS) entry which is preliminary data.</text>
</comment>
<dbReference type="Proteomes" id="UP001163603">
    <property type="component" value="Chromosome 10"/>
</dbReference>